<dbReference type="PIRSF" id="PIRSF000110">
    <property type="entry name" value="G6PD"/>
    <property type="match status" value="1"/>
</dbReference>
<evidence type="ECO:0000256" key="2">
    <source>
        <dbReference type="ARBA" id="ARBA00022526"/>
    </source>
</evidence>
<proteinExistence type="inferred from homology"/>
<evidence type="ECO:0000256" key="6">
    <source>
        <dbReference type="RuleBase" id="RU362120"/>
    </source>
</evidence>
<evidence type="ECO:0000256" key="3">
    <source>
        <dbReference type="ARBA" id="ARBA00022857"/>
    </source>
</evidence>
<dbReference type="InterPro" id="IPR022675">
    <property type="entry name" value="G6P_DH_C"/>
</dbReference>
<dbReference type="STRING" id="2769.R7QIH9"/>
<reference evidence="10" key="1">
    <citation type="journal article" date="2013" name="Proc. Natl. Acad. Sci. U.S.A.">
        <title>Genome structure and metabolic features in the red seaweed Chondrus crispus shed light on evolution of the Archaeplastida.</title>
        <authorList>
            <person name="Collen J."/>
            <person name="Porcel B."/>
            <person name="Carre W."/>
            <person name="Ball S.G."/>
            <person name="Chaparro C."/>
            <person name="Tonon T."/>
            <person name="Barbeyron T."/>
            <person name="Michel G."/>
            <person name="Noel B."/>
            <person name="Valentin K."/>
            <person name="Elias M."/>
            <person name="Artiguenave F."/>
            <person name="Arun A."/>
            <person name="Aury J.M."/>
            <person name="Barbosa-Neto J.F."/>
            <person name="Bothwell J.H."/>
            <person name="Bouget F.Y."/>
            <person name="Brillet L."/>
            <person name="Cabello-Hurtado F."/>
            <person name="Capella-Gutierrez S."/>
            <person name="Charrier B."/>
            <person name="Cladiere L."/>
            <person name="Cock J.M."/>
            <person name="Coelho S.M."/>
            <person name="Colleoni C."/>
            <person name="Czjzek M."/>
            <person name="Da Silva C."/>
            <person name="Delage L."/>
            <person name="Denoeud F."/>
            <person name="Deschamps P."/>
            <person name="Dittami S.M."/>
            <person name="Gabaldon T."/>
            <person name="Gachon C.M."/>
            <person name="Groisillier A."/>
            <person name="Herve C."/>
            <person name="Jabbari K."/>
            <person name="Katinka M."/>
            <person name="Kloareg B."/>
            <person name="Kowalczyk N."/>
            <person name="Labadie K."/>
            <person name="Leblanc C."/>
            <person name="Lopez P.J."/>
            <person name="McLachlan D.H."/>
            <person name="Meslet-Cladiere L."/>
            <person name="Moustafa A."/>
            <person name="Nehr Z."/>
            <person name="Nyvall Collen P."/>
            <person name="Panaud O."/>
            <person name="Partensky F."/>
            <person name="Poulain J."/>
            <person name="Rensing S.A."/>
            <person name="Rousvoal S."/>
            <person name="Samson G."/>
            <person name="Symeonidi A."/>
            <person name="Weissenbach J."/>
            <person name="Zambounis A."/>
            <person name="Wincker P."/>
            <person name="Boyen C."/>
        </authorList>
    </citation>
    <scope>NUCLEOTIDE SEQUENCE [LARGE SCALE GENOMIC DNA]</scope>
    <source>
        <strain evidence="10">cv. Stackhouse</strain>
    </source>
</reference>
<protein>
    <recommendedName>
        <fullName evidence="6">Glucose-6-phosphate 1-dehydrogenase</fullName>
        <ecNumber evidence="6">1.1.1.49</ecNumber>
    </recommendedName>
</protein>
<name>R7QIH9_CHOCR</name>
<feature type="domain" description="Glucose-6-phosphate dehydrogenase NAD-binding" evidence="7">
    <location>
        <begin position="32"/>
        <end position="210"/>
    </location>
</feature>
<dbReference type="Proteomes" id="UP000012073">
    <property type="component" value="Unassembled WGS sequence"/>
</dbReference>
<evidence type="ECO:0000256" key="4">
    <source>
        <dbReference type="ARBA" id="ARBA00023002"/>
    </source>
</evidence>
<dbReference type="GO" id="GO:0006006">
    <property type="term" value="P:glucose metabolic process"/>
    <property type="evidence" value="ECO:0007669"/>
    <property type="project" value="UniProtKB-KW"/>
</dbReference>
<evidence type="ECO:0000256" key="1">
    <source>
        <dbReference type="ARBA" id="ARBA00004937"/>
    </source>
</evidence>
<dbReference type="InterPro" id="IPR022674">
    <property type="entry name" value="G6P_DH_NAD-bd"/>
</dbReference>
<dbReference type="OMA" id="PDEGIQM"/>
<comment type="pathway">
    <text evidence="1 6">Carbohydrate degradation; pentose phosphate pathway; D-ribulose 5-phosphate from D-glucose 6-phosphate (oxidative stage): step 1/3.</text>
</comment>
<dbReference type="NCBIfam" id="TIGR00871">
    <property type="entry name" value="zwf"/>
    <property type="match status" value="1"/>
</dbReference>
<dbReference type="InterPro" id="IPR036291">
    <property type="entry name" value="NAD(P)-bd_dom_sf"/>
</dbReference>
<dbReference type="GO" id="GO:0004345">
    <property type="term" value="F:glucose-6-phosphate dehydrogenase activity"/>
    <property type="evidence" value="ECO:0007669"/>
    <property type="project" value="UniProtKB-EC"/>
</dbReference>
<dbReference type="Gene3D" id="3.30.360.10">
    <property type="entry name" value="Dihydrodipicolinate Reductase, domain 2"/>
    <property type="match status" value="1"/>
</dbReference>
<dbReference type="GeneID" id="17325464"/>
<dbReference type="HAMAP" id="MF_00966">
    <property type="entry name" value="G6PD"/>
    <property type="match status" value="1"/>
</dbReference>
<evidence type="ECO:0000259" key="8">
    <source>
        <dbReference type="Pfam" id="PF02781"/>
    </source>
</evidence>
<dbReference type="SUPFAM" id="SSF55347">
    <property type="entry name" value="Glyceraldehyde-3-phosphate dehydrogenase-like, C-terminal domain"/>
    <property type="match status" value="1"/>
</dbReference>
<dbReference type="Pfam" id="PF00479">
    <property type="entry name" value="G6PD_N"/>
    <property type="match status" value="1"/>
</dbReference>
<sequence length="520" mass="58951">MDRPTLIRKKSQHDVKGEFYRCDYLCDTLSVVVIGASGDLAKKKTYPSLFALFRSSYLPEHVQIVGYARSQKTDKDFRATLRDYLAAKCDDDEVIDAFLKKCFYRSGGYDDETAIEKVAMEMAGMEQVSGHEVANRLFYFAIPPSLFTKVAGALKAAATNHNGWSRFIVEKPFGSDLESFETLHESLSDMLEEKETYRIDHYIGKEAVQNLLVMRFANSIFEPLWNRNHIASVVISFKEDFGTKGRGGYFDKSGIIRDVMQNHLMQVLTMFAMEAPARQSGDYIRNEKVKVLQAIPPIRIEDCITGQYISDDEGIEQAYIDDDGVPDDSKTPTFAALVMYINNPRWDGVPFIMRAGKALNERKSEVRIQFKRAPGSSLLFPDTGNGSTLSRNELVMRLQPNEAVYMKMNIKSPGLAGDPVMSELDLSYKTRFPDKFSDLPDAYTRLMLQVLRGDSSAFVRDDELREAWKIFTPLLHAIDDGKIEPIKYKAFSRGPAEFDEMAERHGYVYSGEAYDWNGTA</sequence>
<dbReference type="Pfam" id="PF02781">
    <property type="entry name" value="G6PD_C"/>
    <property type="match status" value="1"/>
</dbReference>
<evidence type="ECO:0000313" key="9">
    <source>
        <dbReference type="EMBL" id="CDF37879.1"/>
    </source>
</evidence>
<keyword evidence="10" id="KW-1185">Reference proteome</keyword>
<gene>
    <name evidence="9" type="ORF">CHC_T00010152001</name>
</gene>
<dbReference type="Gramene" id="CDF37879">
    <property type="protein sequence ID" value="CDF37879"/>
    <property type="gene ID" value="CHC_T00010152001"/>
</dbReference>
<dbReference type="InterPro" id="IPR001282">
    <property type="entry name" value="G6P_DH"/>
</dbReference>
<dbReference type="UniPathway" id="UPA00115">
    <property type="reaction ID" value="UER00408"/>
</dbReference>
<dbReference type="GO" id="GO:0050661">
    <property type="term" value="F:NADP binding"/>
    <property type="evidence" value="ECO:0007669"/>
    <property type="project" value="InterPro"/>
</dbReference>
<dbReference type="PRINTS" id="PR00079">
    <property type="entry name" value="G6PDHDRGNASE"/>
</dbReference>
<dbReference type="AlphaFoldDB" id="R7QIH9"/>
<keyword evidence="4 6" id="KW-0560">Oxidoreductase</keyword>
<dbReference type="OrthoDB" id="60984at2759"/>
<evidence type="ECO:0000313" key="10">
    <source>
        <dbReference type="Proteomes" id="UP000012073"/>
    </source>
</evidence>
<dbReference type="Gene3D" id="3.40.50.720">
    <property type="entry name" value="NAD(P)-binding Rossmann-like Domain"/>
    <property type="match status" value="1"/>
</dbReference>
<dbReference type="KEGG" id="ccp:CHC_T00010152001"/>
<dbReference type="PANTHER" id="PTHR23429:SF0">
    <property type="entry name" value="GLUCOSE-6-PHOSPHATE 1-DEHYDROGENASE"/>
    <property type="match status" value="1"/>
</dbReference>
<accession>R7QIH9</accession>
<keyword evidence="5 6" id="KW-0119">Carbohydrate metabolism</keyword>
<dbReference type="RefSeq" id="XP_005717750.1">
    <property type="nucleotide sequence ID" value="XM_005717693.1"/>
</dbReference>
<comment type="similarity">
    <text evidence="6">Belongs to the glucose-6-phosphate dehydrogenase family.</text>
</comment>
<dbReference type="EMBL" id="HG001882">
    <property type="protein sequence ID" value="CDF37879.1"/>
    <property type="molecule type" value="Genomic_DNA"/>
</dbReference>
<evidence type="ECO:0000256" key="5">
    <source>
        <dbReference type="ARBA" id="ARBA00023277"/>
    </source>
</evidence>
<dbReference type="EC" id="1.1.1.49" evidence="6"/>
<dbReference type="GO" id="GO:0009051">
    <property type="term" value="P:pentose-phosphate shunt, oxidative branch"/>
    <property type="evidence" value="ECO:0007669"/>
    <property type="project" value="TreeGrafter"/>
</dbReference>
<organism evidence="9 10">
    <name type="scientific">Chondrus crispus</name>
    <name type="common">Carrageen Irish moss</name>
    <name type="synonym">Polymorpha crispa</name>
    <dbReference type="NCBI Taxonomy" id="2769"/>
    <lineage>
        <taxon>Eukaryota</taxon>
        <taxon>Rhodophyta</taxon>
        <taxon>Florideophyceae</taxon>
        <taxon>Rhodymeniophycidae</taxon>
        <taxon>Gigartinales</taxon>
        <taxon>Gigartinaceae</taxon>
        <taxon>Chondrus</taxon>
    </lineage>
</organism>
<comment type="catalytic activity">
    <reaction evidence="6">
        <text>D-glucose 6-phosphate + NADP(+) = 6-phospho-D-glucono-1,5-lactone + NADPH + H(+)</text>
        <dbReference type="Rhea" id="RHEA:15841"/>
        <dbReference type="ChEBI" id="CHEBI:15378"/>
        <dbReference type="ChEBI" id="CHEBI:57783"/>
        <dbReference type="ChEBI" id="CHEBI:57955"/>
        <dbReference type="ChEBI" id="CHEBI:58349"/>
        <dbReference type="ChEBI" id="CHEBI:61548"/>
        <dbReference type="EC" id="1.1.1.49"/>
    </reaction>
</comment>
<keyword evidence="2 6" id="KW-0313">Glucose metabolism</keyword>
<feature type="domain" description="Glucose-6-phosphate dehydrogenase C-terminal" evidence="8">
    <location>
        <begin position="212"/>
        <end position="509"/>
    </location>
</feature>
<keyword evidence="3 6" id="KW-0521">NADP</keyword>
<dbReference type="PANTHER" id="PTHR23429">
    <property type="entry name" value="GLUCOSE-6-PHOSPHATE 1-DEHYDROGENASE G6PD"/>
    <property type="match status" value="1"/>
</dbReference>
<evidence type="ECO:0000259" key="7">
    <source>
        <dbReference type="Pfam" id="PF00479"/>
    </source>
</evidence>
<comment type="function">
    <text evidence="6">Catalyzes the rate-limiting step of the oxidative pentose-phosphate pathway, which represents a route for the dissimilation of carbohydrates besides glycolysis.</text>
</comment>
<dbReference type="SUPFAM" id="SSF51735">
    <property type="entry name" value="NAD(P)-binding Rossmann-fold domains"/>
    <property type="match status" value="1"/>
</dbReference>